<evidence type="ECO:0000256" key="4">
    <source>
        <dbReference type="ARBA" id="ARBA00022840"/>
    </source>
</evidence>
<dbReference type="PROSITE" id="PS00108">
    <property type="entry name" value="PROTEIN_KINASE_ST"/>
    <property type="match status" value="1"/>
</dbReference>
<dbReference type="GO" id="GO:0000045">
    <property type="term" value="P:autophagosome assembly"/>
    <property type="evidence" value="ECO:0000318"/>
    <property type="project" value="GO_Central"/>
</dbReference>
<dbReference type="eggNOG" id="KOG0597">
    <property type="taxonomic scope" value="Eukaryota"/>
</dbReference>
<dbReference type="InterPro" id="IPR008271">
    <property type="entry name" value="Ser/Thr_kinase_AS"/>
</dbReference>
<dbReference type="GO" id="GO:0004674">
    <property type="term" value="F:protein serine/threonine kinase activity"/>
    <property type="evidence" value="ECO:0000318"/>
    <property type="project" value="GO_Central"/>
</dbReference>
<dbReference type="HOGENOM" id="CLU_910471_0_0_1"/>
<dbReference type="STRING" id="5888.A0CGR7"/>
<dbReference type="OMA" id="WKQCKEH"/>
<dbReference type="PANTHER" id="PTHR24348:SF22">
    <property type="entry name" value="NON-SPECIFIC SERINE_THREONINE PROTEIN KINASE"/>
    <property type="match status" value="1"/>
</dbReference>
<feature type="binding site" evidence="5">
    <location>
        <position position="41"/>
    </location>
    <ligand>
        <name>ATP</name>
        <dbReference type="ChEBI" id="CHEBI:30616"/>
    </ligand>
</feature>
<organism evidence="8 9">
    <name type="scientific">Paramecium tetraurelia</name>
    <dbReference type="NCBI Taxonomy" id="5888"/>
    <lineage>
        <taxon>Eukaryota</taxon>
        <taxon>Sar</taxon>
        <taxon>Alveolata</taxon>
        <taxon>Ciliophora</taxon>
        <taxon>Intramacronucleata</taxon>
        <taxon>Oligohymenophorea</taxon>
        <taxon>Peniculida</taxon>
        <taxon>Parameciidae</taxon>
        <taxon>Paramecium</taxon>
    </lineage>
</organism>
<evidence type="ECO:0000256" key="5">
    <source>
        <dbReference type="PROSITE-ProRule" id="PRU10141"/>
    </source>
</evidence>
<dbReference type="OrthoDB" id="20524at2759"/>
<keyword evidence="9" id="KW-1185">Reference proteome</keyword>
<evidence type="ECO:0000313" key="8">
    <source>
        <dbReference type="EMBL" id="CAK69984.1"/>
    </source>
</evidence>
<dbReference type="AlphaFoldDB" id="A0CGR7"/>
<dbReference type="SMART" id="SM00220">
    <property type="entry name" value="S_TKc"/>
    <property type="match status" value="1"/>
</dbReference>
<dbReference type="InterPro" id="IPR011009">
    <property type="entry name" value="Kinase-like_dom_sf"/>
</dbReference>
<evidence type="ECO:0000256" key="1">
    <source>
        <dbReference type="ARBA" id="ARBA00022679"/>
    </source>
</evidence>
<proteinExistence type="inferred from homology"/>
<dbReference type="PANTHER" id="PTHR24348">
    <property type="entry name" value="SERINE/THREONINE-PROTEIN KINASE UNC-51-RELATED"/>
    <property type="match status" value="1"/>
</dbReference>
<evidence type="ECO:0000256" key="3">
    <source>
        <dbReference type="ARBA" id="ARBA00022777"/>
    </source>
</evidence>
<dbReference type="FunFam" id="3.30.200.20:FF:000042">
    <property type="entry name" value="Aurora kinase A"/>
    <property type="match status" value="1"/>
</dbReference>
<dbReference type="PROSITE" id="PS50011">
    <property type="entry name" value="PROTEIN_KINASE_DOM"/>
    <property type="match status" value="1"/>
</dbReference>
<dbReference type="Proteomes" id="UP000000600">
    <property type="component" value="Unassembled WGS sequence"/>
</dbReference>
<dbReference type="GO" id="GO:0000407">
    <property type="term" value="C:phagophore assembly site"/>
    <property type="evidence" value="ECO:0000318"/>
    <property type="project" value="GO_Central"/>
</dbReference>
<dbReference type="InterPro" id="IPR017441">
    <property type="entry name" value="Protein_kinase_ATP_BS"/>
</dbReference>
<reference evidence="8 9" key="1">
    <citation type="journal article" date="2006" name="Nature">
        <title>Global trends of whole-genome duplications revealed by the ciliate Paramecium tetraurelia.</title>
        <authorList>
            <consortium name="Genoscope"/>
            <person name="Aury J.-M."/>
            <person name="Jaillon O."/>
            <person name="Duret L."/>
            <person name="Noel B."/>
            <person name="Jubin C."/>
            <person name="Porcel B.M."/>
            <person name="Segurens B."/>
            <person name="Daubin V."/>
            <person name="Anthouard V."/>
            <person name="Aiach N."/>
            <person name="Arnaiz O."/>
            <person name="Billaut A."/>
            <person name="Beisson J."/>
            <person name="Blanc I."/>
            <person name="Bouhouche K."/>
            <person name="Camara F."/>
            <person name="Duharcourt S."/>
            <person name="Guigo R."/>
            <person name="Gogendeau D."/>
            <person name="Katinka M."/>
            <person name="Keller A.-M."/>
            <person name="Kissmehl R."/>
            <person name="Klotz C."/>
            <person name="Koll F."/>
            <person name="Le Moue A."/>
            <person name="Lepere C."/>
            <person name="Malinsky S."/>
            <person name="Nowacki M."/>
            <person name="Nowak J.K."/>
            <person name="Plattner H."/>
            <person name="Poulain J."/>
            <person name="Ruiz F."/>
            <person name="Serrano V."/>
            <person name="Zagulski M."/>
            <person name="Dessen P."/>
            <person name="Betermier M."/>
            <person name="Weissenbach J."/>
            <person name="Scarpelli C."/>
            <person name="Schachter V."/>
            <person name="Sperling L."/>
            <person name="Meyer E."/>
            <person name="Cohen J."/>
            <person name="Wincker P."/>
        </authorList>
    </citation>
    <scope>NUCLEOTIDE SEQUENCE [LARGE SCALE GENOMIC DNA]</scope>
    <source>
        <strain evidence="8 9">Stock d4-2</strain>
    </source>
</reference>
<dbReference type="GO" id="GO:0005776">
    <property type="term" value="C:autophagosome"/>
    <property type="evidence" value="ECO:0000318"/>
    <property type="project" value="GO_Central"/>
</dbReference>
<gene>
    <name evidence="8" type="ORF">GSPATT00007424001</name>
</gene>
<keyword evidence="1" id="KW-0808">Transferase</keyword>
<dbReference type="GO" id="GO:0005737">
    <property type="term" value="C:cytoplasm"/>
    <property type="evidence" value="ECO:0000318"/>
    <property type="project" value="GO_Central"/>
</dbReference>
<keyword evidence="4 5" id="KW-0067">ATP-binding</keyword>
<dbReference type="GO" id="GO:0005524">
    <property type="term" value="F:ATP binding"/>
    <property type="evidence" value="ECO:0007669"/>
    <property type="project" value="UniProtKB-UniRule"/>
</dbReference>
<dbReference type="GeneID" id="5023166"/>
<dbReference type="GO" id="GO:0016020">
    <property type="term" value="C:membrane"/>
    <property type="evidence" value="ECO:0000318"/>
    <property type="project" value="GO_Central"/>
</dbReference>
<accession>A0CGR7</accession>
<dbReference type="InterPro" id="IPR000719">
    <property type="entry name" value="Prot_kinase_dom"/>
</dbReference>
<dbReference type="KEGG" id="ptm:GSPATT00007424001"/>
<protein>
    <recommendedName>
        <fullName evidence="7">Protein kinase domain-containing protein</fullName>
    </recommendedName>
</protein>
<keyword evidence="6" id="KW-0723">Serine/threonine-protein kinase</keyword>
<evidence type="ECO:0000259" key="7">
    <source>
        <dbReference type="PROSITE" id="PS50011"/>
    </source>
</evidence>
<evidence type="ECO:0000256" key="6">
    <source>
        <dbReference type="RuleBase" id="RU000304"/>
    </source>
</evidence>
<dbReference type="PROSITE" id="PS00107">
    <property type="entry name" value="PROTEIN_KINASE_ATP"/>
    <property type="match status" value="1"/>
</dbReference>
<name>A0CGR7_PARTE</name>
<keyword evidence="3" id="KW-0418">Kinase</keyword>
<dbReference type="InParanoid" id="A0CGR7"/>
<dbReference type="GO" id="GO:0010506">
    <property type="term" value="P:regulation of autophagy"/>
    <property type="evidence" value="ECO:0000318"/>
    <property type="project" value="GO_Central"/>
</dbReference>
<dbReference type="InterPro" id="IPR045269">
    <property type="entry name" value="Atg1-like"/>
</dbReference>
<sequence length="306" mass="35570">MNQYKVVGDYQIFLNQKLGTGAMGEVYVGERKSDKLRVAVKVISKSYINSRDKYNKELIKKRIKREIAIQQGLKHPNIIQLYCVQETNNSIYLFMELANSTLDQYYTNKIINDDEEMKNLIRQVVNAFLYMSELEVINQFQNEKVYKGVCHLDLKPQNVLIVGDSIKISDFGLSTALRPYESQEMIEFSEQFDNVPSNIDYLGQGSLLYMAIEQLSSQQTESLEILDVWSAGVIFYELAFGQHPYNNPQSNVKSPIDILSLLNAQEISYPKSKFNDQFYDLLRGMLNKNHKERLNWKQCKEHPFLQ</sequence>
<keyword evidence="2 5" id="KW-0547">Nucleotide-binding</keyword>
<feature type="domain" description="Protein kinase" evidence="7">
    <location>
        <begin position="12"/>
        <end position="305"/>
    </location>
</feature>
<dbReference type="SUPFAM" id="SSF56112">
    <property type="entry name" value="Protein kinase-like (PK-like)"/>
    <property type="match status" value="1"/>
</dbReference>
<dbReference type="GO" id="GO:0005829">
    <property type="term" value="C:cytosol"/>
    <property type="evidence" value="ECO:0000318"/>
    <property type="project" value="GO_Central"/>
</dbReference>
<evidence type="ECO:0000256" key="2">
    <source>
        <dbReference type="ARBA" id="ARBA00022741"/>
    </source>
</evidence>
<dbReference type="Gene3D" id="1.10.510.10">
    <property type="entry name" value="Transferase(Phosphotransferase) domain 1"/>
    <property type="match status" value="1"/>
</dbReference>
<dbReference type="RefSeq" id="XP_001437381.1">
    <property type="nucleotide sequence ID" value="XM_001437344.1"/>
</dbReference>
<evidence type="ECO:0000313" key="9">
    <source>
        <dbReference type="Proteomes" id="UP000000600"/>
    </source>
</evidence>
<dbReference type="Pfam" id="PF00069">
    <property type="entry name" value="Pkinase"/>
    <property type="match status" value="1"/>
</dbReference>
<dbReference type="EMBL" id="CT868074">
    <property type="protein sequence ID" value="CAK69984.1"/>
    <property type="molecule type" value="Genomic_DNA"/>
</dbReference>
<comment type="similarity">
    <text evidence="6">Belongs to the protein kinase superfamily.</text>
</comment>